<accession>A0A5B7J245</accession>
<keyword evidence="7" id="KW-1185">Reference proteome</keyword>
<dbReference type="EMBL" id="VSRR010083829">
    <property type="protein sequence ID" value="MPC90272.1"/>
    <property type="molecule type" value="Genomic_DNA"/>
</dbReference>
<keyword evidence="1" id="KW-0963">Cytoplasm</keyword>
<name>A0A5B7J245_PORTR</name>
<keyword evidence="3" id="KW-0175">Coiled coil</keyword>
<comment type="caution">
    <text evidence="6">The sequence shown here is derived from an EMBL/GenBank/DDBJ whole genome shotgun (WGS) entry which is preliminary data.</text>
</comment>
<proteinExistence type="predicted"/>
<evidence type="ECO:0000256" key="3">
    <source>
        <dbReference type="ARBA" id="ARBA00023054"/>
    </source>
</evidence>
<dbReference type="OrthoDB" id="3176171at2759"/>
<gene>
    <name evidence="6" type="primary">KIF21A_1</name>
    <name evidence="6" type="ORF">E2C01_085249</name>
</gene>
<feature type="region of interest" description="Disordered" evidence="4">
    <location>
        <begin position="80"/>
        <end position="99"/>
    </location>
</feature>
<organism evidence="6 7">
    <name type="scientific">Portunus trituberculatus</name>
    <name type="common">Swimming crab</name>
    <name type="synonym">Neptunus trituberculatus</name>
    <dbReference type="NCBI Taxonomy" id="210409"/>
    <lineage>
        <taxon>Eukaryota</taxon>
        <taxon>Metazoa</taxon>
        <taxon>Ecdysozoa</taxon>
        <taxon>Arthropoda</taxon>
        <taxon>Crustacea</taxon>
        <taxon>Multicrustacea</taxon>
        <taxon>Malacostraca</taxon>
        <taxon>Eumalacostraca</taxon>
        <taxon>Eucarida</taxon>
        <taxon>Decapoda</taxon>
        <taxon>Pleocyemata</taxon>
        <taxon>Brachyura</taxon>
        <taxon>Eubrachyura</taxon>
        <taxon>Portunoidea</taxon>
        <taxon>Portunidae</taxon>
        <taxon>Portuninae</taxon>
        <taxon>Portunus</taxon>
    </lineage>
</organism>
<feature type="compositionally biased region" description="Polar residues" evidence="4">
    <location>
        <begin position="84"/>
        <end position="99"/>
    </location>
</feature>
<dbReference type="InterPro" id="IPR056532">
    <property type="entry name" value="KIF21A/B_hel_2"/>
</dbReference>
<evidence type="ECO:0000256" key="1">
    <source>
        <dbReference type="ARBA" id="ARBA00022490"/>
    </source>
</evidence>
<dbReference type="Proteomes" id="UP000324222">
    <property type="component" value="Unassembled WGS sequence"/>
</dbReference>
<dbReference type="GO" id="GO:0005874">
    <property type="term" value="C:microtubule"/>
    <property type="evidence" value="ECO:0007669"/>
    <property type="project" value="UniProtKB-KW"/>
</dbReference>
<sequence length="99" mass="10656">MEGMTTGIGVEESHYLIHKLITMTVSQATLAAQRQAAISELEGKMKQMEQTTSVQEQLLAHVLGDKDLEVYSLMSSLVAAEDNTPASTESSRSNSPTDG</sequence>
<evidence type="ECO:0000259" key="5">
    <source>
        <dbReference type="Pfam" id="PF23203"/>
    </source>
</evidence>
<evidence type="ECO:0000313" key="6">
    <source>
        <dbReference type="EMBL" id="MPC90272.1"/>
    </source>
</evidence>
<dbReference type="AlphaFoldDB" id="A0A5B7J245"/>
<dbReference type="Pfam" id="PF23203">
    <property type="entry name" value="KIF21A"/>
    <property type="match status" value="1"/>
</dbReference>
<evidence type="ECO:0000256" key="4">
    <source>
        <dbReference type="SAM" id="MobiDB-lite"/>
    </source>
</evidence>
<protein>
    <submittedName>
        <fullName evidence="6">Kinesin-like protein KIF21A</fullName>
    </submittedName>
</protein>
<reference evidence="6 7" key="1">
    <citation type="submission" date="2019-05" db="EMBL/GenBank/DDBJ databases">
        <title>Another draft genome of Portunus trituberculatus and its Hox gene families provides insights of decapod evolution.</title>
        <authorList>
            <person name="Jeong J.-H."/>
            <person name="Song I."/>
            <person name="Kim S."/>
            <person name="Choi T."/>
            <person name="Kim D."/>
            <person name="Ryu S."/>
            <person name="Kim W."/>
        </authorList>
    </citation>
    <scope>NUCLEOTIDE SEQUENCE [LARGE SCALE GENOMIC DNA]</scope>
    <source>
        <tissue evidence="6">Muscle</tissue>
    </source>
</reference>
<keyword evidence="2" id="KW-0493">Microtubule</keyword>
<evidence type="ECO:0000256" key="2">
    <source>
        <dbReference type="ARBA" id="ARBA00022701"/>
    </source>
</evidence>
<feature type="domain" description="KIF21A/B second helical" evidence="5">
    <location>
        <begin position="6"/>
        <end position="48"/>
    </location>
</feature>
<evidence type="ECO:0000313" key="7">
    <source>
        <dbReference type="Proteomes" id="UP000324222"/>
    </source>
</evidence>